<dbReference type="Proteomes" id="UP000030765">
    <property type="component" value="Unassembled WGS sequence"/>
</dbReference>
<accession>A0A084VPJ0</accession>
<proteinExistence type="predicted"/>
<reference evidence="2" key="2">
    <citation type="submission" date="2020-05" db="UniProtKB">
        <authorList>
            <consortium name="EnsemblMetazoa"/>
        </authorList>
    </citation>
    <scope>IDENTIFICATION</scope>
</reference>
<dbReference type="GO" id="GO:0005739">
    <property type="term" value="C:mitochondrion"/>
    <property type="evidence" value="ECO:0007669"/>
    <property type="project" value="GOC"/>
</dbReference>
<dbReference type="EMBL" id="ATLV01015007">
    <property type="status" value="NOT_ANNOTATED_CDS"/>
    <property type="molecule type" value="Genomic_DNA"/>
</dbReference>
<organism evidence="1">
    <name type="scientific">Anopheles sinensis</name>
    <name type="common">Mosquito</name>
    <dbReference type="NCBI Taxonomy" id="74873"/>
    <lineage>
        <taxon>Eukaryota</taxon>
        <taxon>Metazoa</taxon>
        <taxon>Ecdysozoa</taxon>
        <taxon>Arthropoda</taxon>
        <taxon>Hexapoda</taxon>
        <taxon>Insecta</taxon>
        <taxon>Pterygota</taxon>
        <taxon>Neoptera</taxon>
        <taxon>Endopterygota</taxon>
        <taxon>Diptera</taxon>
        <taxon>Nematocera</taxon>
        <taxon>Culicoidea</taxon>
        <taxon>Culicidae</taxon>
        <taxon>Anophelinae</taxon>
        <taxon>Anopheles</taxon>
    </lineage>
</organism>
<sequence>MYVWFKSVVYLALFGGLGYGLLELTKPGEDKLKQFKHPGLETEEKSKKALFMKKLEQASREEPIYLKKKSDQ</sequence>
<dbReference type="VEuPathDB" id="VectorBase:ASIC007260"/>
<evidence type="ECO:0000313" key="1">
    <source>
        <dbReference type="EMBL" id="KFB39884.1"/>
    </source>
</evidence>
<dbReference type="InterPro" id="IPR027896">
    <property type="entry name" value="UQCC3"/>
</dbReference>
<evidence type="ECO:0000313" key="2">
    <source>
        <dbReference type="EnsemblMetazoa" id="ASIC007260-PA"/>
    </source>
</evidence>
<protein>
    <submittedName>
        <fullName evidence="1">AGAP009492-PA-like protein</fullName>
    </submittedName>
</protein>
<evidence type="ECO:0000313" key="3">
    <source>
        <dbReference type="Proteomes" id="UP000030765"/>
    </source>
</evidence>
<dbReference type="GO" id="GO:0034551">
    <property type="term" value="P:mitochondrial respiratory chain complex III assembly"/>
    <property type="evidence" value="ECO:0007669"/>
    <property type="project" value="InterPro"/>
</dbReference>
<dbReference type="Pfam" id="PF15141">
    <property type="entry name" value="UQCC3"/>
    <property type="match status" value="1"/>
</dbReference>
<gene>
    <name evidence="1" type="ORF">ZHAS_00007260</name>
</gene>
<dbReference type="EMBL" id="KE524999">
    <property type="protein sequence ID" value="KFB39884.1"/>
    <property type="molecule type" value="Genomic_DNA"/>
</dbReference>
<dbReference type="EnsemblMetazoa" id="ASIC007260-RA">
    <property type="protein sequence ID" value="ASIC007260-PA"/>
    <property type="gene ID" value="ASIC007260"/>
</dbReference>
<dbReference type="OrthoDB" id="6774808at2759"/>
<keyword evidence="3" id="KW-1185">Reference proteome</keyword>
<reference evidence="1 3" key="1">
    <citation type="journal article" date="2014" name="BMC Genomics">
        <title>Genome sequence of Anopheles sinensis provides insight into genetics basis of mosquito competence for malaria parasites.</title>
        <authorList>
            <person name="Zhou D."/>
            <person name="Zhang D."/>
            <person name="Ding G."/>
            <person name="Shi L."/>
            <person name="Hou Q."/>
            <person name="Ye Y."/>
            <person name="Xu Y."/>
            <person name="Zhou H."/>
            <person name="Xiong C."/>
            <person name="Li S."/>
            <person name="Yu J."/>
            <person name="Hong S."/>
            <person name="Yu X."/>
            <person name="Zou P."/>
            <person name="Chen C."/>
            <person name="Chang X."/>
            <person name="Wang W."/>
            <person name="Lv Y."/>
            <person name="Sun Y."/>
            <person name="Ma L."/>
            <person name="Shen B."/>
            <person name="Zhu C."/>
        </authorList>
    </citation>
    <scope>NUCLEOTIDE SEQUENCE [LARGE SCALE GENOMIC DNA]</scope>
</reference>
<name>A0A084VPJ0_ANOSI</name>
<dbReference type="OMA" id="MVLTEPN"/>
<dbReference type="AlphaFoldDB" id="A0A084VPJ0"/>
<dbReference type="VEuPathDB" id="VectorBase:ASIS010495"/>